<evidence type="ECO:0000313" key="2">
    <source>
        <dbReference type="EMBL" id="MBF4767535.1"/>
    </source>
</evidence>
<keyword evidence="1" id="KW-1133">Transmembrane helix</keyword>
<keyword evidence="1" id="KW-0812">Transmembrane</keyword>
<dbReference type="RefSeq" id="WP_194695681.1">
    <property type="nucleotide sequence ID" value="NZ_JADKPO010000007.1"/>
</dbReference>
<reference evidence="2" key="1">
    <citation type="submission" date="2020-11" db="EMBL/GenBank/DDBJ databases">
        <title>Nocardioides cynanchi sp. nov., isolated from soil of rhizosphere of Cynanchum wilfordii.</title>
        <authorList>
            <person name="Lee J.-S."/>
            <person name="Suh M.K."/>
            <person name="Kim J.-S."/>
        </authorList>
    </citation>
    <scope>NUCLEOTIDE SEQUENCE</scope>
    <source>
        <strain evidence="2">KCTC 19276</strain>
    </source>
</reference>
<name>A0A930YPA9_9ACTN</name>
<feature type="transmembrane region" description="Helical" evidence="1">
    <location>
        <begin position="156"/>
        <end position="177"/>
    </location>
</feature>
<dbReference type="Proteomes" id="UP000660668">
    <property type="component" value="Unassembled WGS sequence"/>
</dbReference>
<evidence type="ECO:0000313" key="3">
    <source>
        <dbReference type="Proteomes" id="UP000660668"/>
    </source>
</evidence>
<dbReference type="InterPro" id="IPR009297">
    <property type="entry name" value="DUF952"/>
</dbReference>
<gene>
    <name evidence="2" type="ORF">ISU10_07120</name>
</gene>
<proteinExistence type="predicted"/>
<sequence>MIGDRDTARSDHLFHIATAADWSAAQRSGVYTTSTRGVTLDHEGFIHAARREQVAEVWKRYYADAGEPLVLLTVDTGRLTSPWQADPVGDTTYPHVYGPINTGAVVRAQPLDARGGTGSFTGAFVGEMFVRIALFVAAMALAFVGSAIGGRADSEWAGFAGAVAGLAAGLVVMLLVLRRRG</sequence>
<feature type="transmembrane region" description="Helical" evidence="1">
    <location>
        <begin position="129"/>
        <end position="150"/>
    </location>
</feature>
<keyword evidence="1" id="KW-0472">Membrane</keyword>
<comment type="caution">
    <text evidence="2">The sequence shown here is derived from an EMBL/GenBank/DDBJ whole genome shotgun (WGS) entry which is preliminary data.</text>
</comment>
<dbReference type="PANTHER" id="PTHR34129:SF1">
    <property type="entry name" value="DUF952 DOMAIN-CONTAINING PROTEIN"/>
    <property type="match status" value="1"/>
</dbReference>
<organism evidence="2 3">
    <name type="scientific">Nocardioides agariphilus</name>
    <dbReference type="NCBI Taxonomy" id="433664"/>
    <lineage>
        <taxon>Bacteria</taxon>
        <taxon>Bacillati</taxon>
        <taxon>Actinomycetota</taxon>
        <taxon>Actinomycetes</taxon>
        <taxon>Propionibacteriales</taxon>
        <taxon>Nocardioidaceae</taxon>
        <taxon>Nocardioides</taxon>
    </lineage>
</organism>
<dbReference type="SUPFAM" id="SSF56399">
    <property type="entry name" value="ADP-ribosylation"/>
    <property type="match status" value="1"/>
</dbReference>
<evidence type="ECO:0000256" key="1">
    <source>
        <dbReference type="SAM" id="Phobius"/>
    </source>
</evidence>
<dbReference type="PANTHER" id="PTHR34129">
    <property type="entry name" value="BLR1139 PROTEIN"/>
    <property type="match status" value="1"/>
</dbReference>
<accession>A0A930YPA9</accession>
<dbReference type="AlphaFoldDB" id="A0A930YPA9"/>
<dbReference type="Gene3D" id="3.20.170.20">
    <property type="entry name" value="Protein of unknown function DUF952"/>
    <property type="match status" value="1"/>
</dbReference>
<protein>
    <submittedName>
        <fullName evidence="2">DUF952 domain-containing protein</fullName>
    </submittedName>
</protein>
<dbReference type="Pfam" id="PF06108">
    <property type="entry name" value="DUF952"/>
    <property type="match status" value="1"/>
</dbReference>
<keyword evidence="3" id="KW-1185">Reference proteome</keyword>
<dbReference type="EMBL" id="JADKPO010000007">
    <property type="protein sequence ID" value="MBF4767535.1"/>
    <property type="molecule type" value="Genomic_DNA"/>
</dbReference>